<accession>A0A252BV92</accession>
<dbReference type="Pfam" id="PF16937">
    <property type="entry name" value="T3SS_HrpK1"/>
    <property type="match status" value="1"/>
</dbReference>
<dbReference type="InterPro" id="IPR031613">
    <property type="entry name" value="HrpK"/>
</dbReference>
<keyword evidence="2" id="KW-0472">Membrane</keyword>
<comment type="caution">
    <text evidence="3">The sequence shown here is derived from an EMBL/GenBank/DDBJ whole genome shotgun (WGS) entry which is preliminary data.</text>
</comment>
<evidence type="ECO:0000313" key="4">
    <source>
        <dbReference type="Proteomes" id="UP000194931"/>
    </source>
</evidence>
<proteinExistence type="predicted"/>
<dbReference type="Proteomes" id="UP000194931">
    <property type="component" value="Unassembled WGS sequence"/>
</dbReference>
<feature type="region of interest" description="Disordered" evidence="1">
    <location>
        <begin position="502"/>
        <end position="594"/>
    </location>
</feature>
<evidence type="ECO:0000256" key="1">
    <source>
        <dbReference type="SAM" id="MobiDB-lite"/>
    </source>
</evidence>
<dbReference type="EMBL" id="JOPJ01000009">
    <property type="protein sequence ID" value="OUJ12878.1"/>
    <property type="molecule type" value="Genomic_DNA"/>
</dbReference>
<sequence>MISALENTGAKDKKSNGIITLSQVKDFVKKSKSDLKTALSSLASYEKKNPNAGSMSLTLVRQAALVMANQTLIAGAGSQMQSGASDQRQDNLGLHQDNLSAVAADTGLGSALNQAANIMGQNAVFSGLDVAGNGPGGTGADGAAGRGNLEKWIKTDAPTSDASFLSYLSQNAIKQSLPTIDSKSIGSDVFENPQNYSGATKAAVLNQLETDESVMTQGKSQGLWSGKMAKSKGLDSNYSDELSDLQSKIRQLSADPDVQSFQKTAQTDGLQSIADSDPTLKSAITQYYNNTELTGSSLDSAINSQNSKGEGVSVGAGLQNFVSQATTVDGLLGKTGDNATNLTSILDKSGDADQIKQAYSTEILNGNSLTTALQSVSSESEIPEVLSNYKNDNAAFSSVLGNDYTQQYAGQIENNINTATQSAESDQEDLWGVLTTFCDSNGNISDSKIEAYVSNVQSQNPEAFNATTASNVVKEIKKALDLVRQGYKVKDSLKKIDDARATAASAGDNNPAASDTSSGSPNAPETPEASGNANAPETPDTSPDGANAPETASNSAGAPVTPETTSGGASSTEGGGDSAGGDSSAPKSTLPSGSDLYSSGALHLTSAGMSAGALAASIVSVVAGSGGASAKASLSASAGQTAGTATEGAAKMMKKIMGDRASKATKDALKWVEFGGKELGAAAGIEAGVLSLISGVKDLKNGDKVDGGLTLTTGSLDTISGIAGGVDGAVSAADSAGLISGIAAGVAGTVAGIASGVAAGVGFIVGLVELIIQAEKKKKEQHNYFNQLSNLDDYGITGKNDTTKKADS</sequence>
<feature type="compositionally biased region" description="Low complexity" evidence="1">
    <location>
        <begin position="563"/>
        <end position="572"/>
    </location>
</feature>
<keyword evidence="2" id="KW-1133">Transmembrane helix</keyword>
<keyword evidence="4" id="KW-1185">Reference proteome</keyword>
<evidence type="ECO:0000256" key="2">
    <source>
        <dbReference type="SAM" id="Phobius"/>
    </source>
</evidence>
<dbReference type="AlphaFoldDB" id="A0A252BV92"/>
<protein>
    <submittedName>
        <fullName evidence="3">Uncharacterized protein</fullName>
    </submittedName>
</protein>
<keyword evidence="2" id="KW-0812">Transmembrane</keyword>
<organism evidence="3 4">
    <name type="scientific">Acetobacter okinawensis</name>
    <dbReference type="NCBI Taxonomy" id="1076594"/>
    <lineage>
        <taxon>Bacteria</taxon>
        <taxon>Pseudomonadati</taxon>
        <taxon>Pseudomonadota</taxon>
        <taxon>Alphaproteobacteria</taxon>
        <taxon>Acetobacterales</taxon>
        <taxon>Acetobacteraceae</taxon>
        <taxon>Acetobacter</taxon>
    </lineage>
</organism>
<feature type="transmembrane region" description="Helical" evidence="2">
    <location>
        <begin position="750"/>
        <end position="772"/>
    </location>
</feature>
<gene>
    <name evidence="3" type="ORF">HK26_13490</name>
</gene>
<name>A0A252BV92_9PROT</name>
<reference evidence="4" key="1">
    <citation type="submission" date="2014-06" db="EMBL/GenBank/DDBJ databases">
        <authorList>
            <person name="Winans N.J."/>
            <person name="Newell P.D."/>
            <person name="Douglas A.E."/>
        </authorList>
    </citation>
    <scope>NUCLEOTIDE SEQUENCE [LARGE SCALE GENOMIC DNA]</scope>
</reference>
<evidence type="ECO:0000313" key="3">
    <source>
        <dbReference type="EMBL" id="OUJ12878.1"/>
    </source>
</evidence>
<feature type="compositionally biased region" description="Polar residues" evidence="1">
    <location>
        <begin position="507"/>
        <end position="541"/>
    </location>
</feature>